<reference evidence="2" key="1">
    <citation type="submission" date="2018-05" db="EMBL/GenBank/DDBJ databases">
        <authorList>
            <person name="Lanie J.A."/>
            <person name="Ng W.-L."/>
            <person name="Kazmierczak K.M."/>
            <person name="Andrzejewski T.M."/>
            <person name="Davidsen T.M."/>
            <person name="Wayne K.J."/>
            <person name="Tettelin H."/>
            <person name="Glass J.I."/>
            <person name="Rusch D."/>
            <person name="Podicherti R."/>
            <person name="Tsui H.-C.T."/>
            <person name="Winkler M.E."/>
        </authorList>
    </citation>
    <scope>NUCLEOTIDE SEQUENCE</scope>
</reference>
<evidence type="ECO:0000313" key="2">
    <source>
        <dbReference type="EMBL" id="SVA08869.1"/>
    </source>
</evidence>
<evidence type="ECO:0000256" key="1">
    <source>
        <dbReference type="SAM" id="Phobius"/>
    </source>
</evidence>
<accession>A0A381SZH6</accession>
<name>A0A381SZH6_9ZZZZ</name>
<evidence type="ECO:0008006" key="3">
    <source>
        <dbReference type="Google" id="ProtNLM"/>
    </source>
</evidence>
<proteinExistence type="predicted"/>
<feature type="transmembrane region" description="Helical" evidence="1">
    <location>
        <begin position="148"/>
        <end position="166"/>
    </location>
</feature>
<feature type="transmembrane region" description="Helical" evidence="1">
    <location>
        <begin position="39"/>
        <end position="58"/>
    </location>
</feature>
<dbReference type="AlphaFoldDB" id="A0A381SZH6"/>
<organism evidence="2">
    <name type="scientific">marine metagenome</name>
    <dbReference type="NCBI Taxonomy" id="408172"/>
    <lineage>
        <taxon>unclassified sequences</taxon>
        <taxon>metagenomes</taxon>
        <taxon>ecological metagenomes</taxon>
    </lineage>
</organism>
<keyword evidence="1" id="KW-0472">Membrane</keyword>
<feature type="transmembrane region" description="Helical" evidence="1">
    <location>
        <begin position="122"/>
        <end position="141"/>
    </location>
</feature>
<feature type="transmembrane region" description="Helical" evidence="1">
    <location>
        <begin position="178"/>
        <end position="195"/>
    </location>
</feature>
<protein>
    <recommendedName>
        <fullName evidence="3">Ceramidase</fullName>
    </recommendedName>
</protein>
<dbReference type="EMBL" id="UINC01003740">
    <property type="protein sequence ID" value="SVA08869.1"/>
    <property type="molecule type" value="Genomic_DNA"/>
</dbReference>
<feature type="transmembrane region" description="Helical" evidence="1">
    <location>
        <begin position="100"/>
        <end position="116"/>
    </location>
</feature>
<keyword evidence="1" id="KW-0812">Transmembrane</keyword>
<feature type="transmembrane region" description="Helical" evidence="1">
    <location>
        <begin position="70"/>
        <end position="88"/>
    </location>
</feature>
<feature type="transmembrane region" description="Helical" evidence="1">
    <location>
        <begin position="207"/>
        <end position="226"/>
    </location>
</feature>
<gene>
    <name evidence="2" type="ORF">METZ01_LOCUS61723</name>
</gene>
<sequence length="231" mass="26874">MYIPNLSGRNLFSKFHSSELFCESFCTCNLCGISVFEPWNTFTSFAYILSAIIISVMSHSIDNISNNLKNLYICSIFILGLGTLLWHGKHILIFKIIDQIGMLLTVYTLLLCQVAHSFNITGILDFLTFKIPLLIIFIYFFQYKIMKYANIIFIITIGLNIGFMVYANIYNGLKFDKYSIFGLLSLIIGKIFWIIDKKKIRPLHHYWHILTGLSILFFWISFEYNYTLELG</sequence>
<keyword evidence="1" id="KW-1133">Transmembrane helix</keyword>